<reference evidence="1" key="1">
    <citation type="submission" date="2021-02" db="EMBL/GenBank/DDBJ databases">
        <authorList>
            <person name="Nowell W R."/>
        </authorList>
    </citation>
    <scope>NUCLEOTIDE SEQUENCE</scope>
</reference>
<accession>A0A820MIM1</accession>
<dbReference type="AlphaFoldDB" id="A0A820MIM1"/>
<protein>
    <submittedName>
        <fullName evidence="1">Uncharacterized protein</fullName>
    </submittedName>
</protein>
<proteinExistence type="predicted"/>
<comment type="caution">
    <text evidence="1">The sequence shown here is derived from an EMBL/GenBank/DDBJ whole genome shotgun (WGS) entry which is preliminary data.</text>
</comment>
<name>A0A820MIM1_9BILA</name>
<organism evidence="1 2">
    <name type="scientific">Adineta steineri</name>
    <dbReference type="NCBI Taxonomy" id="433720"/>
    <lineage>
        <taxon>Eukaryota</taxon>
        <taxon>Metazoa</taxon>
        <taxon>Spiralia</taxon>
        <taxon>Gnathifera</taxon>
        <taxon>Rotifera</taxon>
        <taxon>Eurotatoria</taxon>
        <taxon>Bdelloidea</taxon>
        <taxon>Adinetida</taxon>
        <taxon>Adinetidae</taxon>
        <taxon>Adineta</taxon>
    </lineage>
</organism>
<sequence length="34" mass="3931">MEPWYSGAVVDAVREAKSRRALFLVYVRDDSEQS</sequence>
<dbReference type="Proteomes" id="UP000663868">
    <property type="component" value="Unassembled WGS sequence"/>
</dbReference>
<dbReference type="EMBL" id="CAJOBB010021278">
    <property type="protein sequence ID" value="CAF4374734.1"/>
    <property type="molecule type" value="Genomic_DNA"/>
</dbReference>
<feature type="non-terminal residue" evidence="1">
    <location>
        <position position="34"/>
    </location>
</feature>
<gene>
    <name evidence="1" type="ORF">KXQ929_LOCUS49559</name>
</gene>
<evidence type="ECO:0000313" key="1">
    <source>
        <dbReference type="EMBL" id="CAF4374734.1"/>
    </source>
</evidence>
<evidence type="ECO:0000313" key="2">
    <source>
        <dbReference type="Proteomes" id="UP000663868"/>
    </source>
</evidence>